<keyword evidence="2" id="KW-1185">Reference proteome</keyword>
<dbReference type="Gene3D" id="3.30.300.30">
    <property type="match status" value="1"/>
</dbReference>
<proteinExistence type="predicted"/>
<evidence type="ECO:0000313" key="1">
    <source>
        <dbReference type="EMBL" id="MBA2876452.1"/>
    </source>
</evidence>
<evidence type="ECO:0000313" key="2">
    <source>
        <dbReference type="Proteomes" id="UP000523087"/>
    </source>
</evidence>
<dbReference type="Proteomes" id="UP000523087">
    <property type="component" value="Unassembled WGS sequence"/>
</dbReference>
<name>A0A7V9Z9A7_9BACL</name>
<reference evidence="1 2" key="1">
    <citation type="submission" date="2020-07" db="EMBL/GenBank/DDBJ databases">
        <title>Genomic Encyclopedia of Type Strains, Phase IV (KMG-IV): sequencing the most valuable type-strain genomes for metagenomic binning, comparative biology and taxonomic classification.</title>
        <authorList>
            <person name="Goeker M."/>
        </authorList>
    </citation>
    <scope>NUCLEOTIDE SEQUENCE [LARGE SCALE GENOMIC DNA]</scope>
    <source>
        <strain evidence="1 2">DSM 15730</strain>
    </source>
</reference>
<gene>
    <name evidence="1" type="ORF">HNR31_003270</name>
</gene>
<dbReference type="SUPFAM" id="SSF56801">
    <property type="entry name" value="Acetyl-CoA synthetase-like"/>
    <property type="match status" value="1"/>
</dbReference>
<dbReference type="EMBL" id="JACDUT010000012">
    <property type="protein sequence ID" value="MBA2876452.1"/>
    <property type="molecule type" value="Genomic_DNA"/>
</dbReference>
<sequence>MVTFDEEGFVKIVDRIKDIIENGGKWISSVDLENNLMAQEAMVIAVPHLEWRERSIACAVIEEGKTVAKRELYDFL</sequence>
<organism evidence="1 2">
    <name type="scientific">Thermaerobacillus caldiproteolyticus</name>
    <dbReference type="NCBI Taxonomy" id="247480"/>
    <lineage>
        <taxon>Bacteria</taxon>
        <taxon>Bacillati</taxon>
        <taxon>Bacillota</taxon>
        <taxon>Bacilli</taxon>
        <taxon>Bacillales</taxon>
        <taxon>Anoxybacillaceae</taxon>
        <taxon>Thermaerobacillus</taxon>
    </lineage>
</organism>
<accession>A0A7V9Z9A7</accession>
<dbReference type="InterPro" id="IPR045851">
    <property type="entry name" value="AMP-bd_C_sf"/>
</dbReference>
<dbReference type="AlphaFoldDB" id="A0A7V9Z9A7"/>
<keyword evidence="1" id="KW-0436">Ligase</keyword>
<protein>
    <submittedName>
        <fullName evidence="1">Acyl-CoA synthetase (AMP-forming)/AMP-acid ligase II</fullName>
    </submittedName>
</protein>
<comment type="caution">
    <text evidence="1">The sequence shown here is derived from an EMBL/GenBank/DDBJ whole genome shotgun (WGS) entry which is preliminary data.</text>
</comment>
<dbReference type="GO" id="GO:0016874">
    <property type="term" value="F:ligase activity"/>
    <property type="evidence" value="ECO:0007669"/>
    <property type="project" value="UniProtKB-KW"/>
</dbReference>